<dbReference type="AlphaFoldDB" id="A0A6A5VXH0"/>
<dbReference type="EMBL" id="ML977707">
    <property type="protein sequence ID" value="KAF1993398.1"/>
    <property type="molecule type" value="Genomic_DNA"/>
</dbReference>
<feature type="non-terminal residue" evidence="5">
    <location>
        <position position="1"/>
    </location>
</feature>
<name>A0A6A5VXH0_9PLEO</name>
<organism evidence="5 6">
    <name type="scientific">Amniculicola lignicola CBS 123094</name>
    <dbReference type="NCBI Taxonomy" id="1392246"/>
    <lineage>
        <taxon>Eukaryota</taxon>
        <taxon>Fungi</taxon>
        <taxon>Dikarya</taxon>
        <taxon>Ascomycota</taxon>
        <taxon>Pezizomycotina</taxon>
        <taxon>Dothideomycetes</taxon>
        <taxon>Pleosporomycetidae</taxon>
        <taxon>Pleosporales</taxon>
        <taxon>Amniculicolaceae</taxon>
        <taxon>Amniculicola</taxon>
    </lineage>
</organism>
<gene>
    <name evidence="5" type="ORF">P154DRAFT_450316</name>
</gene>
<dbReference type="Proteomes" id="UP000799779">
    <property type="component" value="Unassembled WGS sequence"/>
</dbReference>
<dbReference type="GO" id="GO:0008270">
    <property type="term" value="F:zinc ion binding"/>
    <property type="evidence" value="ECO:0007669"/>
    <property type="project" value="UniProtKB-KW"/>
</dbReference>
<reference evidence="5" key="1">
    <citation type="journal article" date="2020" name="Stud. Mycol.">
        <title>101 Dothideomycetes genomes: a test case for predicting lifestyles and emergence of pathogens.</title>
        <authorList>
            <person name="Haridas S."/>
            <person name="Albert R."/>
            <person name="Binder M."/>
            <person name="Bloem J."/>
            <person name="Labutti K."/>
            <person name="Salamov A."/>
            <person name="Andreopoulos B."/>
            <person name="Baker S."/>
            <person name="Barry K."/>
            <person name="Bills G."/>
            <person name="Bluhm B."/>
            <person name="Cannon C."/>
            <person name="Castanera R."/>
            <person name="Culley D."/>
            <person name="Daum C."/>
            <person name="Ezra D."/>
            <person name="Gonzalez J."/>
            <person name="Henrissat B."/>
            <person name="Kuo A."/>
            <person name="Liang C."/>
            <person name="Lipzen A."/>
            <person name="Lutzoni F."/>
            <person name="Magnuson J."/>
            <person name="Mondo S."/>
            <person name="Nolan M."/>
            <person name="Ohm R."/>
            <person name="Pangilinan J."/>
            <person name="Park H.-J."/>
            <person name="Ramirez L."/>
            <person name="Alfaro M."/>
            <person name="Sun H."/>
            <person name="Tritt A."/>
            <person name="Yoshinaga Y."/>
            <person name="Zwiers L.-H."/>
            <person name="Turgeon B."/>
            <person name="Goodwin S."/>
            <person name="Spatafora J."/>
            <person name="Crous P."/>
            <person name="Grigoriev I."/>
        </authorList>
    </citation>
    <scope>NUCLEOTIDE SEQUENCE</scope>
    <source>
        <strain evidence="5">CBS 123094</strain>
    </source>
</reference>
<evidence type="ECO:0000259" key="4">
    <source>
        <dbReference type="Pfam" id="PF13695"/>
    </source>
</evidence>
<evidence type="ECO:0000256" key="1">
    <source>
        <dbReference type="ARBA" id="ARBA00022723"/>
    </source>
</evidence>
<feature type="domain" description="3CxxC-type" evidence="4">
    <location>
        <begin position="5"/>
        <end position="52"/>
    </location>
</feature>
<accession>A0A6A5VXH0</accession>
<evidence type="ECO:0000313" key="6">
    <source>
        <dbReference type="Proteomes" id="UP000799779"/>
    </source>
</evidence>
<evidence type="ECO:0000256" key="2">
    <source>
        <dbReference type="ARBA" id="ARBA00022771"/>
    </source>
</evidence>
<keyword evidence="3" id="KW-0862">Zinc</keyword>
<proteinExistence type="predicted"/>
<protein>
    <recommendedName>
        <fullName evidence="4">3CxxC-type domain-containing protein</fullName>
    </recommendedName>
</protein>
<evidence type="ECO:0000313" key="5">
    <source>
        <dbReference type="EMBL" id="KAF1993398.1"/>
    </source>
</evidence>
<evidence type="ECO:0000256" key="3">
    <source>
        <dbReference type="ARBA" id="ARBA00022833"/>
    </source>
</evidence>
<dbReference type="InterPro" id="IPR027377">
    <property type="entry name" value="ZAR1/RTP1-5-like_Znf-3CxxC"/>
</dbReference>
<keyword evidence="2" id="KW-0863">Zinc-finger</keyword>
<dbReference type="OrthoDB" id="8121437at2759"/>
<keyword evidence="1" id="KW-0479">Metal-binding</keyword>
<keyword evidence="6" id="KW-1185">Reference proteome</keyword>
<dbReference type="Pfam" id="PF13695">
    <property type="entry name" value="Zn_ribbon_3CxxC"/>
    <property type="match status" value="1"/>
</dbReference>
<sequence>YSTHVIGKFKCYNNTYSKDGWASKKVAILIRGYPRNSYNALVFNQYCKSCTQLGTLILDKELYIN</sequence>